<feature type="non-terminal residue" evidence="1">
    <location>
        <position position="62"/>
    </location>
</feature>
<dbReference type="EMBL" id="BART01026930">
    <property type="protein sequence ID" value="GAH02752.1"/>
    <property type="molecule type" value="Genomic_DNA"/>
</dbReference>
<name>X1C5W3_9ZZZZ</name>
<evidence type="ECO:0000313" key="1">
    <source>
        <dbReference type="EMBL" id="GAH02752.1"/>
    </source>
</evidence>
<reference evidence="1" key="1">
    <citation type="journal article" date="2014" name="Front. Microbiol.">
        <title>High frequency of phylogenetically diverse reductive dehalogenase-homologous genes in deep subseafloor sedimentary metagenomes.</title>
        <authorList>
            <person name="Kawai M."/>
            <person name="Futagami T."/>
            <person name="Toyoda A."/>
            <person name="Takaki Y."/>
            <person name="Nishi S."/>
            <person name="Hori S."/>
            <person name="Arai W."/>
            <person name="Tsubouchi T."/>
            <person name="Morono Y."/>
            <person name="Uchiyama I."/>
            <person name="Ito T."/>
            <person name="Fujiyama A."/>
            <person name="Inagaki F."/>
            <person name="Takami H."/>
        </authorList>
    </citation>
    <scope>NUCLEOTIDE SEQUENCE</scope>
    <source>
        <strain evidence="1">Expedition CK06-06</strain>
    </source>
</reference>
<accession>X1C5W3</accession>
<dbReference type="AlphaFoldDB" id="X1C5W3"/>
<organism evidence="1">
    <name type="scientific">marine sediment metagenome</name>
    <dbReference type="NCBI Taxonomy" id="412755"/>
    <lineage>
        <taxon>unclassified sequences</taxon>
        <taxon>metagenomes</taxon>
        <taxon>ecological metagenomes</taxon>
    </lineage>
</organism>
<protein>
    <submittedName>
        <fullName evidence="1">Uncharacterized protein</fullName>
    </submittedName>
</protein>
<comment type="caution">
    <text evidence="1">The sequence shown here is derived from an EMBL/GenBank/DDBJ whole genome shotgun (WGS) entry which is preliminary data.</text>
</comment>
<gene>
    <name evidence="1" type="ORF">S01H4_47879</name>
</gene>
<proteinExistence type="predicted"/>
<sequence length="62" mass="7289">MAIRIEHGEPSTLLTAAQMKGQERAARQQLEVTERLQAQQREFEYRTSIRQQDMAIDLQMQE</sequence>